<proteinExistence type="predicted"/>
<reference evidence="1" key="2">
    <citation type="journal article" date="2015" name="Fish Shellfish Immunol.">
        <title>Early steps in the European eel (Anguilla anguilla)-Vibrio vulnificus interaction in the gills: Role of the RtxA13 toxin.</title>
        <authorList>
            <person name="Callol A."/>
            <person name="Pajuelo D."/>
            <person name="Ebbesson L."/>
            <person name="Teles M."/>
            <person name="MacKenzie S."/>
            <person name="Amaro C."/>
        </authorList>
    </citation>
    <scope>NUCLEOTIDE SEQUENCE</scope>
</reference>
<sequence length="40" mass="4563">MTTRYKPHQFHVTLVTVSISVHSLTNFTFFCSVSVLTECT</sequence>
<dbReference type="EMBL" id="GBXM01092956">
    <property type="protein sequence ID" value="JAH15621.1"/>
    <property type="molecule type" value="Transcribed_RNA"/>
</dbReference>
<organism evidence="1">
    <name type="scientific">Anguilla anguilla</name>
    <name type="common">European freshwater eel</name>
    <name type="synonym">Muraena anguilla</name>
    <dbReference type="NCBI Taxonomy" id="7936"/>
    <lineage>
        <taxon>Eukaryota</taxon>
        <taxon>Metazoa</taxon>
        <taxon>Chordata</taxon>
        <taxon>Craniata</taxon>
        <taxon>Vertebrata</taxon>
        <taxon>Euteleostomi</taxon>
        <taxon>Actinopterygii</taxon>
        <taxon>Neopterygii</taxon>
        <taxon>Teleostei</taxon>
        <taxon>Anguilliformes</taxon>
        <taxon>Anguillidae</taxon>
        <taxon>Anguilla</taxon>
    </lineage>
</organism>
<protein>
    <submittedName>
        <fullName evidence="1">Uncharacterized protein</fullName>
    </submittedName>
</protein>
<evidence type="ECO:0000313" key="1">
    <source>
        <dbReference type="EMBL" id="JAH15621.1"/>
    </source>
</evidence>
<dbReference type="AlphaFoldDB" id="A0A0E9QFG2"/>
<accession>A0A0E9QFG2</accession>
<reference evidence="1" key="1">
    <citation type="submission" date="2014-11" db="EMBL/GenBank/DDBJ databases">
        <authorList>
            <person name="Amaro Gonzalez C."/>
        </authorList>
    </citation>
    <scope>NUCLEOTIDE SEQUENCE</scope>
</reference>
<name>A0A0E9QFG2_ANGAN</name>